<evidence type="ECO:0000313" key="2">
    <source>
        <dbReference type="Proteomes" id="UP000192247"/>
    </source>
</evidence>
<dbReference type="Proteomes" id="UP000192247">
    <property type="component" value="Unassembled WGS sequence"/>
</dbReference>
<gene>
    <name evidence="1" type="ORF">BIW11_02617</name>
</gene>
<dbReference type="EMBL" id="MNPL01001503">
    <property type="protein sequence ID" value="OQR79081.1"/>
    <property type="molecule type" value="Genomic_DNA"/>
</dbReference>
<proteinExistence type="predicted"/>
<dbReference type="InParanoid" id="A0A1V9Y036"/>
<protein>
    <submittedName>
        <fullName evidence="1">Uncharacterized protein</fullName>
    </submittedName>
</protein>
<comment type="caution">
    <text evidence="1">The sequence shown here is derived from an EMBL/GenBank/DDBJ whole genome shotgun (WGS) entry which is preliminary data.</text>
</comment>
<reference evidence="1 2" key="1">
    <citation type="journal article" date="2017" name="Gigascience">
        <title>Draft genome of the honey bee ectoparasitic mite, Tropilaelaps mercedesae, is shaped by the parasitic life history.</title>
        <authorList>
            <person name="Dong X."/>
            <person name="Armstrong S.D."/>
            <person name="Xia D."/>
            <person name="Makepeace B.L."/>
            <person name="Darby A.C."/>
            <person name="Kadowaki T."/>
        </authorList>
    </citation>
    <scope>NUCLEOTIDE SEQUENCE [LARGE SCALE GENOMIC DNA]</scope>
    <source>
        <strain evidence="1">Wuxi-XJTLU</strain>
    </source>
</reference>
<keyword evidence="2" id="KW-1185">Reference proteome</keyword>
<dbReference type="OrthoDB" id="10471914at2759"/>
<organism evidence="1 2">
    <name type="scientific">Tropilaelaps mercedesae</name>
    <dbReference type="NCBI Taxonomy" id="418985"/>
    <lineage>
        <taxon>Eukaryota</taxon>
        <taxon>Metazoa</taxon>
        <taxon>Ecdysozoa</taxon>
        <taxon>Arthropoda</taxon>
        <taxon>Chelicerata</taxon>
        <taxon>Arachnida</taxon>
        <taxon>Acari</taxon>
        <taxon>Parasitiformes</taxon>
        <taxon>Mesostigmata</taxon>
        <taxon>Gamasina</taxon>
        <taxon>Dermanyssoidea</taxon>
        <taxon>Laelapidae</taxon>
        <taxon>Tropilaelaps</taxon>
    </lineage>
</organism>
<name>A0A1V9Y036_9ACAR</name>
<sequence length="142" mass="15706">MSDPKLAKAESEDVNIRANPRELCHVSYNEDLILPLTSKLEVMSTDEKTPEEIETLKTLVFDCVDTLSSSVECDEDDTDLSPTPTTERLCSKNNVLPNSASAEGDIGEFAALIAKAKEKKGNMTFSFPEPEFLKEIPKYDST</sequence>
<dbReference type="AlphaFoldDB" id="A0A1V9Y036"/>
<evidence type="ECO:0000313" key="1">
    <source>
        <dbReference type="EMBL" id="OQR79081.1"/>
    </source>
</evidence>
<accession>A0A1V9Y036</accession>